<evidence type="ECO:0000256" key="1">
    <source>
        <dbReference type="ARBA" id="ARBA00000423"/>
    </source>
</evidence>
<comment type="subcellular location">
    <subcellularLocation>
        <location evidence="7">Cytoplasm</location>
    </subcellularLocation>
</comment>
<evidence type="ECO:0000256" key="5">
    <source>
        <dbReference type="ARBA" id="ARBA00022801"/>
    </source>
</evidence>
<dbReference type="CDD" id="cd00585">
    <property type="entry name" value="Peptidase_C1B"/>
    <property type="match status" value="1"/>
</dbReference>
<dbReference type="GO" id="GO:0005737">
    <property type="term" value="C:cytoplasm"/>
    <property type="evidence" value="ECO:0007669"/>
    <property type="project" value="UniProtKB-SubCell"/>
</dbReference>
<dbReference type="STRING" id="307972.A0A2G8KUL6"/>
<keyword evidence="7" id="KW-0963">Cytoplasm</keyword>
<evidence type="ECO:0000256" key="7">
    <source>
        <dbReference type="PIRNR" id="PIRNR005700"/>
    </source>
</evidence>
<dbReference type="EMBL" id="MRZV01000362">
    <property type="protein sequence ID" value="PIK51655.1"/>
    <property type="molecule type" value="Genomic_DNA"/>
</dbReference>
<dbReference type="PANTHER" id="PTHR10363:SF2">
    <property type="entry name" value="BLEOMYCIN HYDROLASE"/>
    <property type="match status" value="1"/>
</dbReference>
<organism evidence="8 9">
    <name type="scientific">Stichopus japonicus</name>
    <name type="common">Sea cucumber</name>
    <dbReference type="NCBI Taxonomy" id="307972"/>
    <lineage>
        <taxon>Eukaryota</taxon>
        <taxon>Metazoa</taxon>
        <taxon>Echinodermata</taxon>
        <taxon>Eleutherozoa</taxon>
        <taxon>Echinozoa</taxon>
        <taxon>Holothuroidea</taxon>
        <taxon>Aspidochirotacea</taxon>
        <taxon>Aspidochirotida</taxon>
        <taxon>Stichopodidae</taxon>
        <taxon>Apostichopus</taxon>
    </lineage>
</organism>
<keyword evidence="9" id="KW-1185">Reference proteome</keyword>
<dbReference type="SUPFAM" id="SSF54001">
    <property type="entry name" value="Cysteine proteinases"/>
    <property type="match status" value="1"/>
</dbReference>
<accession>A0A2G8KUL6</accession>
<protein>
    <recommendedName>
        <fullName evidence="3 7">Bleomycin hydrolase</fullName>
        <ecNumber evidence="2 7">3.4.22.40</ecNumber>
    </recommendedName>
</protein>
<comment type="similarity">
    <text evidence="7">Belongs to the peptidase C1 family.</text>
</comment>
<dbReference type="Pfam" id="PF03051">
    <property type="entry name" value="Peptidase_C1_2"/>
    <property type="match status" value="2"/>
</dbReference>
<name>A0A2G8KUL6_STIJA</name>
<sequence length="434" mass="49847">MTELTQSQIDEYSKDFYSDSKNLLAQSVAVKFDPLEVSINRDILNSYHHCFQHKVAEVKPVTNQRSSGRCWIFACLNVMRLPFMKELNIDDFEFSQNYIFFWDKVERTNYFLQSFVDVFKKNLPVDSRLVSYLLSNPVNDGGQWDMLVNLIEKYGVMPKKCFPESHSSNASRRLNGLLNTKIREYAHILYEMVERKATDDEIQAEIKRMVGEAFRICAILLGTPPKEFTWEYYDKTRNHKVVGPITPQDFYSQLVKPVFNMKDKICLVNDPRPNSPFGKGYTVEYLGNVVGGQRTFYNNQPIEVLKAAAASTLMEGESVWFGCDVGKHYSGKTGILDLNVRNYDLVFGVTTRNIDKAKRLLFGESLMTHAMVFTGVSLEEYLIMSDDWFSEFVYEVIVDKKHLAAEVLEVQNQDPVVLPAWDPMGALAELPAKL</sequence>
<dbReference type="InterPro" id="IPR004134">
    <property type="entry name" value="Peptidase_C1B"/>
</dbReference>
<evidence type="ECO:0000256" key="4">
    <source>
        <dbReference type="ARBA" id="ARBA00022670"/>
    </source>
</evidence>
<reference evidence="8 9" key="1">
    <citation type="journal article" date="2017" name="PLoS Biol.">
        <title>The sea cucumber genome provides insights into morphological evolution and visceral regeneration.</title>
        <authorList>
            <person name="Zhang X."/>
            <person name="Sun L."/>
            <person name="Yuan J."/>
            <person name="Sun Y."/>
            <person name="Gao Y."/>
            <person name="Zhang L."/>
            <person name="Li S."/>
            <person name="Dai H."/>
            <person name="Hamel J.F."/>
            <person name="Liu C."/>
            <person name="Yu Y."/>
            <person name="Liu S."/>
            <person name="Lin W."/>
            <person name="Guo K."/>
            <person name="Jin S."/>
            <person name="Xu P."/>
            <person name="Storey K.B."/>
            <person name="Huan P."/>
            <person name="Zhang T."/>
            <person name="Zhou Y."/>
            <person name="Zhang J."/>
            <person name="Lin C."/>
            <person name="Li X."/>
            <person name="Xing L."/>
            <person name="Huo D."/>
            <person name="Sun M."/>
            <person name="Wang L."/>
            <person name="Mercier A."/>
            <person name="Li F."/>
            <person name="Yang H."/>
            <person name="Xiang J."/>
        </authorList>
    </citation>
    <scope>NUCLEOTIDE SEQUENCE [LARGE SCALE GENOMIC DNA]</scope>
    <source>
        <strain evidence="8">Shaxun</strain>
        <tissue evidence="8">Muscle</tissue>
    </source>
</reference>
<evidence type="ECO:0000256" key="2">
    <source>
        <dbReference type="ARBA" id="ARBA00012465"/>
    </source>
</evidence>
<keyword evidence="5 7" id="KW-0378">Hydrolase</keyword>
<dbReference type="PIRSF" id="PIRSF005700">
    <property type="entry name" value="PepC"/>
    <property type="match status" value="1"/>
</dbReference>
<evidence type="ECO:0000256" key="3">
    <source>
        <dbReference type="ARBA" id="ARBA00022227"/>
    </source>
</evidence>
<evidence type="ECO:0000313" key="8">
    <source>
        <dbReference type="EMBL" id="PIK51655.1"/>
    </source>
</evidence>
<comment type="caution">
    <text evidence="8">The sequence shown here is derived from an EMBL/GenBank/DDBJ whole genome shotgun (WGS) entry which is preliminary data.</text>
</comment>
<dbReference type="GO" id="GO:0004197">
    <property type="term" value="F:cysteine-type endopeptidase activity"/>
    <property type="evidence" value="ECO:0007669"/>
    <property type="project" value="UniProtKB-EC"/>
</dbReference>
<dbReference type="GO" id="GO:0070005">
    <property type="term" value="F:cysteine-type aminopeptidase activity"/>
    <property type="evidence" value="ECO:0007669"/>
    <property type="project" value="InterPro"/>
</dbReference>
<proteinExistence type="inferred from homology"/>
<gene>
    <name evidence="8" type="ORF">BSL78_11465</name>
</gene>
<dbReference type="AlphaFoldDB" id="A0A2G8KUL6"/>
<keyword evidence="4 7" id="KW-0645">Protease</keyword>
<dbReference type="GO" id="GO:0009636">
    <property type="term" value="P:response to toxic substance"/>
    <property type="evidence" value="ECO:0007669"/>
    <property type="project" value="TreeGrafter"/>
</dbReference>
<dbReference type="Gene3D" id="3.90.70.10">
    <property type="entry name" value="Cysteine proteinases"/>
    <property type="match status" value="1"/>
</dbReference>
<dbReference type="Proteomes" id="UP000230750">
    <property type="component" value="Unassembled WGS sequence"/>
</dbReference>
<dbReference type="PROSITE" id="PS00139">
    <property type="entry name" value="THIOL_PROTEASE_CYS"/>
    <property type="match status" value="1"/>
</dbReference>
<evidence type="ECO:0000256" key="6">
    <source>
        <dbReference type="ARBA" id="ARBA00022807"/>
    </source>
</evidence>
<dbReference type="PANTHER" id="PTHR10363">
    <property type="entry name" value="BLEOMYCIN HYDROLASE"/>
    <property type="match status" value="1"/>
</dbReference>
<dbReference type="InterPro" id="IPR000169">
    <property type="entry name" value="Pept_cys_AS"/>
</dbReference>
<dbReference type="GO" id="GO:0006508">
    <property type="term" value="P:proteolysis"/>
    <property type="evidence" value="ECO:0007669"/>
    <property type="project" value="UniProtKB-KW"/>
</dbReference>
<dbReference type="InterPro" id="IPR038765">
    <property type="entry name" value="Papain-like_cys_pep_sf"/>
</dbReference>
<keyword evidence="6 7" id="KW-0788">Thiol protease</keyword>
<dbReference type="GO" id="GO:0043418">
    <property type="term" value="P:homocysteine catabolic process"/>
    <property type="evidence" value="ECO:0007669"/>
    <property type="project" value="TreeGrafter"/>
</dbReference>
<dbReference type="EC" id="3.4.22.40" evidence="2 7"/>
<evidence type="ECO:0000313" key="9">
    <source>
        <dbReference type="Proteomes" id="UP000230750"/>
    </source>
</evidence>
<comment type="catalytic activity">
    <reaction evidence="1 7">
        <text>Inactivates bleomycin B2 (a cytotoxic glycometallopeptide) by hydrolysis of a carboxyamide bond of beta-aminoalanine, but also shows general aminopeptidase activity. The specificity varies somewhat with source, but amino acid arylamides of Met, Leu and Ala are preferred.</text>
        <dbReference type="EC" id="3.4.22.40"/>
    </reaction>
</comment>
<dbReference type="OrthoDB" id="2666448at2759"/>